<gene>
    <name evidence="1" type="ORF">SAMN05421774_101819</name>
</gene>
<dbReference type="Gene3D" id="3.30.160.880">
    <property type="entry name" value="Cell division protein ZapA protomer, N-terminal domain"/>
    <property type="match status" value="1"/>
</dbReference>
<dbReference type="AlphaFoldDB" id="A0A1N7L0J9"/>
<dbReference type="EMBL" id="FTOT01000001">
    <property type="protein sequence ID" value="SIS67358.1"/>
    <property type="molecule type" value="Genomic_DNA"/>
</dbReference>
<accession>A0A1N7L0J9</accession>
<dbReference type="OrthoDB" id="9797575at2"/>
<dbReference type="SUPFAM" id="SSF102829">
    <property type="entry name" value="Cell division protein ZapA-like"/>
    <property type="match status" value="1"/>
</dbReference>
<dbReference type="Proteomes" id="UP000186141">
    <property type="component" value="Unassembled WGS sequence"/>
</dbReference>
<keyword evidence="1" id="KW-0131">Cell cycle</keyword>
<dbReference type="InterPro" id="IPR036192">
    <property type="entry name" value="Cell_div_ZapA-like_sf"/>
</dbReference>
<proteinExistence type="predicted"/>
<dbReference type="RefSeq" id="WP_076528902.1">
    <property type="nucleotide sequence ID" value="NZ_BMEH01000001.1"/>
</dbReference>
<dbReference type="Pfam" id="PF05164">
    <property type="entry name" value="ZapA"/>
    <property type="match status" value="1"/>
</dbReference>
<dbReference type="STRING" id="1086013.SAMN05421774_101819"/>
<sequence>MPELDISIGGRNFQVACQPGEEPFLRAAAALLDNEAAPLISQAGRMPESRLLLMAGLMLADRFAGVEDQLRRAEARLHDLESRPAPVPERVEVPVEVRVEIPVVPQAVLDRLASMAAEAEALAQVLEERAGALSDGAQAQG</sequence>
<evidence type="ECO:0000313" key="1">
    <source>
        <dbReference type="EMBL" id="SIS67358.1"/>
    </source>
</evidence>
<dbReference type="InterPro" id="IPR042233">
    <property type="entry name" value="Cell_div_ZapA_N"/>
</dbReference>
<keyword evidence="2" id="KW-1185">Reference proteome</keyword>
<protein>
    <submittedName>
        <fullName evidence="1">Cell division protein ZapA</fullName>
    </submittedName>
</protein>
<keyword evidence="1" id="KW-0132">Cell division</keyword>
<name>A0A1N7L0J9_9RHOB</name>
<evidence type="ECO:0000313" key="2">
    <source>
        <dbReference type="Proteomes" id="UP000186141"/>
    </source>
</evidence>
<reference evidence="1 2" key="1">
    <citation type="submission" date="2017-01" db="EMBL/GenBank/DDBJ databases">
        <authorList>
            <person name="Mah S.A."/>
            <person name="Swanson W.J."/>
            <person name="Moy G.W."/>
            <person name="Vacquier V.D."/>
        </authorList>
    </citation>
    <scope>NUCLEOTIDE SEQUENCE [LARGE SCALE GENOMIC DNA]</scope>
    <source>
        <strain evidence="1 2">DSM 26375</strain>
    </source>
</reference>
<organism evidence="1 2">
    <name type="scientific">Gemmobacter megaterium</name>
    <dbReference type="NCBI Taxonomy" id="1086013"/>
    <lineage>
        <taxon>Bacteria</taxon>
        <taxon>Pseudomonadati</taxon>
        <taxon>Pseudomonadota</taxon>
        <taxon>Alphaproteobacteria</taxon>
        <taxon>Rhodobacterales</taxon>
        <taxon>Paracoccaceae</taxon>
        <taxon>Gemmobacter</taxon>
    </lineage>
</organism>
<dbReference type="InterPro" id="IPR007838">
    <property type="entry name" value="Cell_div_ZapA-like"/>
</dbReference>
<dbReference type="GO" id="GO:0051301">
    <property type="term" value="P:cell division"/>
    <property type="evidence" value="ECO:0007669"/>
    <property type="project" value="UniProtKB-KW"/>
</dbReference>